<keyword evidence="3 6" id="KW-0812">Transmembrane</keyword>
<feature type="transmembrane region" description="Helical" evidence="6">
    <location>
        <begin position="26"/>
        <end position="45"/>
    </location>
</feature>
<feature type="domain" description="Tyrosine-protein kinase G-rich" evidence="8">
    <location>
        <begin position="241"/>
        <end position="303"/>
    </location>
</feature>
<evidence type="ECO:0000313" key="9">
    <source>
        <dbReference type="EMBL" id="RUO59634.1"/>
    </source>
</evidence>
<comment type="caution">
    <text evidence="9">The sequence shown here is derived from an EMBL/GenBank/DDBJ whole genome shotgun (WGS) entry which is preliminary data.</text>
</comment>
<dbReference type="AlphaFoldDB" id="A0A432YFB5"/>
<dbReference type="PANTHER" id="PTHR32309">
    <property type="entry name" value="TYROSINE-PROTEIN KINASE"/>
    <property type="match status" value="1"/>
</dbReference>
<dbReference type="Pfam" id="PF13807">
    <property type="entry name" value="GNVR"/>
    <property type="match status" value="1"/>
</dbReference>
<feature type="domain" description="Polysaccharide chain length determinant N-terminal" evidence="7">
    <location>
        <begin position="13"/>
        <end position="113"/>
    </location>
</feature>
<accession>A0A432YFB5</accession>
<evidence type="ECO:0000256" key="4">
    <source>
        <dbReference type="ARBA" id="ARBA00022989"/>
    </source>
</evidence>
<dbReference type="InterPro" id="IPR003856">
    <property type="entry name" value="LPS_length_determ_N"/>
</dbReference>
<reference evidence="10" key="1">
    <citation type="journal article" date="2018" name="Front. Microbiol.">
        <title>Genome-Based Analysis Reveals the Taxonomy and Diversity of the Family Idiomarinaceae.</title>
        <authorList>
            <person name="Liu Y."/>
            <person name="Lai Q."/>
            <person name="Shao Z."/>
        </authorList>
    </citation>
    <scope>NUCLEOTIDE SEQUENCE [LARGE SCALE GENOMIC DNA]</scope>
    <source>
        <strain evidence="10">PIM1</strain>
    </source>
</reference>
<proteinExistence type="predicted"/>
<dbReference type="InterPro" id="IPR050445">
    <property type="entry name" value="Bact_polysacc_biosynth/exp"/>
</dbReference>
<protein>
    <submittedName>
        <fullName evidence="9">LPS O-antigen length regulator</fullName>
    </submittedName>
</protein>
<keyword evidence="4 6" id="KW-1133">Transmembrane helix</keyword>
<feature type="transmembrane region" description="Helical" evidence="6">
    <location>
        <begin position="282"/>
        <end position="301"/>
    </location>
</feature>
<evidence type="ECO:0000313" key="10">
    <source>
        <dbReference type="Proteomes" id="UP000288127"/>
    </source>
</evidence>
<dbReference type="GO" id="GO:0005886">
    <property type="term" value="C:plasma membrane"/>
    <property type="evidence" value="ECO:0007669"/>
    <property type="project" value="UniProtKB-SubCell"/>
</dbReference>
<keyword evidence="2" id="KW-1003">Cell membrane</keyword>
<dbReference type="GO" id="GO:0004713">
    <property type="term" value="F:protein tyrosine kinase activity"/>
    <property type="evidence" value="ECO:0007669"/>
    <property type="project" value="TreeGrafter"/>
</dbReference>
<evidence type="ECO:0000259" key="8">
    <source>
        <dbReference type="Pfam" id="PF13807"/>
    </source>
</evidence>
<dbReference type="InterPro" id="IPR032807">
    <property type="entry name" value="GNVR"/>
</dbReference>
<gene>
    <name evidence="9" type="ORF">CWI76_05725</name>
</gene>
<keyword evidence="10" id="KW-1185">Reference proteome</keyword>
<evidence type="ECO:0000259" key="7">
    <source>
        <dbReference type="Pfam" id="PF02706"/>
    </source>
</evidence>
<evidence type="ECO:0000256" key="5">
    <source>
        <dbReference type="ARBA" id="ARBA00023136"/>
    </source>
</evidence>
<name>A0A432YFB5_9GAMM</name>
<comment type="subcellular location">
    <subcellularLocation>
        <location evidence="1">Cell membrane</location>
        <topology evidence="1">Multi-pass membrane protein</topology>
    </subcellularLocation>
</comment>
<evidence type="ECO:0000256" key="2">
    <source>
        <dbReference type="ARBA" id="ARBA00022475"/>
    </source>
</evidence>
<organism evidence="9 10">
    <name type="scientific">Pseudidiomarina marina</name>
    <dbReference type="NCBI Taxonomy" id="502366"/>
    <lineage>
        <taxon>Bacteria</taxon>
        <taxon>Pseudomonadati</taxon>
        <taxon>Pseudomonadota</taxon>
        <taxon>Gammaproteobacteria</taxon>
        <taxon>Alteromonadales</taxon>
        <taxon>Idiomarinaceae</taxon>
        <taxon>Pseudidiomarina</taxon>
    </lineage>
</organism>
<dbReference type="PANTHER" id="PTHR32309:SF13">
    <property type="entry name" value="FERRIC ENTEROBACTIN TRANSPORT PROTEIN FEPE"/>
    <property type="match status" value="1"/>
</dbReference>
<evidence type="ECO:0000256" key="6">
    <source>
        <dbReference type="SAM" id="Phobius"/>
    </source>
</evidence>
<dbReference type="EMBL" id="PIPZ01000002">
    <property type="protein sequence ID" value="RUO59634.1"/>
    <property type="molecule type" value="Genomic_DNA"/>
</dbReference>
<dbReference type="Pfam" id="PF02706">
    <property type="entry name" value="Wzz"/>
    <property type="match status" value="1"/>
</dbReference>
<evidence type="ECO:0000256" key="3">
    <source>
        <dbReference type="ARBA" id="ARBA00022692"/>
    </source>
</evidence>
<dbReference type="Proteomes" id="UP000288127">
    <property type="component" value="Unassembled WGS sequence"/>
</dbReference>
<sequence length="310" mass="34956">MNMNHSQDQYSGFSLLEILVVLRTNWIFLTVSVFVFALGFGIYAFSQPNIYKSEVIVAPAESGDSNSLSSMASPLSSVVSLTGLNLGTSKVDELTIAIETLTSRKFLTQFVEKHDILPELVAVESWNPQTGLLEYNHDIFDPDTREWAVNKVTGQSLAPSSWNYIPKLRERIEITKNPETGLIDIAVTHISPMIAHQWVTALINDINDYMRVRDIQEANRSIEYLQNEIAESSLTEMRSVFYNLIEQQTRKRMFANVRPDYVLKVIDPAVTPESKDSPKRGLIIIFGAFLGGFVSVFLIVFKQILMPSTK</sequence>
<keyword evidence="5 6" id="KW-0472">Membrane</keyword>
<evidence type="ECO:0000256" key="1">
    <source>
        <dbReference type="ARBA" id="ARBA00004651"/>
    </source>
</evidence>